<dbReference type="OrthoDB" id="2423701at2759"/>
<keyword evidence="2" id="KW-0802">TPR repeat</keyword>
<organism evidence="3">
    <name type="scientific">Pelagomonas calceolata</name>
    <dbReference type="NCBI Taxonomy" id="35677"/>
    <lineage>
        <taxon>Eukaryota</taxon>
        <taxon>Sar</taxon>
        <taxon>Stramenopiles</taxon>
        <taxon>Ochrophyta</taxon>
        <taxon>Pelagophyceae</taxon>
        <taxon>Pelagomonadales</taxon>
        <taxon>Pelagomonadaceae</taxon>
        <taxon>Pelagomonas</taxon>
    </lineage>
</organism>
<dbReference type="EMBL" id="CAKKNE010000002">
    <property type="protein sequence ID" value="CAH0369308.1"/>
    <property type="molecule type" value="Genomic_DNA"/>
</dbReference>
<evidence type="ECO:0000313" key="5">
    <source>
        <dbReference type="Proteomes" id="UP000789595"/>
    </source>
</evidence>
<dbReference type="SUPFAM" id="SSF48452">
    <property type="entry name" value="TPR-like"/>
    <property type="match status" value="2"/>
</dbReference>
<keyword evidence="5" id="KW-1185">Reference proteome</keyword>
<dbReference type="Gene3D" id="1.25.40.10">
    <property type="entry name" value="Tetratricopeptide repeat domain"/>
    <property type="match status" value="2"/>
</dbReference>
<dbReference type="PANTHER" id="PTHR22904:SF523">
    <property type="entry name" value="STRESS-INDUCED-PHOSPHOPROTEIN 1"/>
    <property type="match status" value="1"/>
</dbReference>
<evidence type="ECO:0000256" key="2">
    <source>
        <dbReference type="ARBA" id="ARBA00022803"/>
    </source>
</evidence>
<evidence type="ECO:0000256" key="1">
    <source>
        <dbReference type="ARBA" id="ARBA00022737"/>
    </source>
</evidence>
<dbReference type="EMBL" id="HBIW01013025">
    <property type="protein sequence ID" value="CAE0695746.1"/>
    <property type="molecule type" value="Transcribed_RNA"/>
</dbReference>
<evidence type="ECO:0000313" key="4">
    <source>
        <dbReference type="EMBL" id="CAH0369308.1"/>
    </source>
</evidence>
<gene>
    <name evidence="3" type="ORF">PCAL00307_LOCUS11182</name>
    <name evidence="4" type="ORF">PECAL_2P24280</name>
</gene>
<dbReference type="InterPro" id="IPR019734">
    <property type="entry name" value="TPR_rpt"/>
</dbReference>
<dbReference type="Proteomes" id="UP000789595">
    <property type="component" value="Unassembled WGS sequence"/>
</dbReference>
<dbReference type="AlphaFoldDB" id="A0A7S3ZVX8"/>
<dbReference type="SMART" id="SM00028">
    <property type="entry name" value="TPR"/>
    <property type="match status" value="3"/>
</dbReference>
<proteinExistence type="predicted"/>
<keyword evidence="1" id="KW-0677">Repeat</keyword>
<protein>
    <submittedName>
        <fullName evidence="3">Uncharacterized protein</fullName>
    </submittedName>
</protein>
<dbReference type="GO" id="GO:0051879">
    <property type="term" value="F:Hsp90 protein binding"/>
    <property type="evidence" value="ECO:0007669"/>
    <property type="project" value="TreeGrafter"/>
</dbReference>
<dbReference type="InterPro" id="IPR011990">
    <property type="entry name" value="TPR-like_helical_dom_sf"/>
</dbReference>
<name>A0A7S3ZVX8_9STRA</name>
<reference evidence="4" key="2">
    <citation type="submission" date="2021-11" db="EMBL/GenBank/DDBJ databases">
        <authorList>
            <consortium name="Genoscope - CEA"/>
            <person name="William W."/>
        </authorList>
    </citation>
    <scope>NUCLEOTIDE SEQUENCE</scope>
</reference>
<sequence length="785" mass="83981">MAEDQSQPIPTRGRLAPSWSEALARTDKPKLGGDACWGGAATLAEELALLGDFMAPRRIEDAVEQGLVNAVSEACKTACNAEAFRIGPPTQCRLSGDPALLCCVTAKSADSLAKELEKDPANVKVDAVDDANARSACGDVLLSGARVGCVLVERASGARAHIALVENVDYAEALRLRNADAAARFNALAPRSTRESAVPRVFRTALCVHGLDSARGLGWSKLAEALHALNELRRHPSKARRGDEASLELCDRPLYVNDKNVLRDKEDHGLTDDQEFLSFSTDAPLTEERTRKVLSDLRRRVLAAHRGGGLTCEQLRRDSRRNTYKTGSYFTDDGDLEELDRDLVEQAKLRLQNGEMLQRPLDLFDKAPVQKITYSKETALVVAEDEDQRATKKRRGGALLRLVESARPPPPLFGPPPPRTADEQRCAAAVDCARLELEAAGTSKNNSVLGAALPGGALRDMRARQLLAIFVRSCGSANRGSDVLSVQSAYAACLLRVLKHDAPYPEAWSPTEPLGAQGALWRATRLGDSNLEHREAALRPAPLHGTARDCKARADVADDAYEAIGHLTAALGASPSNASLLAQRAAAYLACDLTNHARSDAARCLALAPAWDGALRCAAQVVHGSQPMLSALQDYAALVRRQAPAPSDVTDAPPVSGDIASLKSYADGEFRAKRLPEAVTAYTRCIAKCADEDDVDPQTVAALFSNRAAACMALNSFGDALRDGVAAAAVKPDWVKGHVRVALALRALNLPREAIAAYHSALRCKPGDADLNLGLCDAVQEASSK</sequence>
<evidence type="ECO:0000313" key="3">
    <source>
        <dbReference type="EMBL" id="CAE0695746.1"/>
    </source>
</evidence>
<reference evidence="3" key="1">
    <citation type="submission" date="2021-01" db="EMBL/GenBank/DDBJ databases">
        <authorList>
            <person name="Corre E."/>
            <person name="Pelletier E."/>
            <person name="Niang G."/>
            <person name="Scheremetjew M."/>
            <person name="Finn R."/>
            <person name="Kale V."/>
            <person name="Holt S."/>
            <person name="Cochrane G."/>
            <person name="Meng A."/>
            <person name="Brown T."/>
            <person name="Cohen L."/>
        </authorList>
    </citation>
    <scope>NUCLEOTIDE SEQUENCE</scope>
    <source>
        <strain evidence="3">CCMP1756</strain>
    </source>
</reference>
<accession>A0A7S3ZVX8</accession>
<dbReference type="PANTHER" id="PTHR22904">
    <property type="entry name" value="TPR REPEAT CONTAINING PROTEIN"/>
    <property type="match status" value="1"/>
</dbReference>